<comment type="subcellular location">
    <subcellularLocation>
        <location evidence="1">Cell envelope</location>
    </subcellularLocation>
</comment>
<keyword evidence="3 5" id="KW-0732">Signal</keyword>
<evidence type="ECO:0000313" key="8">
    <source>
        <dbReference type="Proteomes" id="UP001161391"/>
    </source>
</evidence>
<reference evidence="7" key="1">
    <citation type="journal article" date="2014" name="Int. J. Syst. Evol. Microbiol.">
        <title>Complete genome of a new Firmicutes species belonging to the dominant human colonic microbiota ('Ruminococcus bicirculans') reveals two chromosomes and a selective capacity to utilize plant glucans.</title>
        <authorList>
            <consortium name="NISC Comparative Sequencing Program"/>
            <person name="Wegmann U."/>
            <person name="Louis P."/>
            <person name="Goesmann A."/>
            <person name="Henrissat B."/>
            <person name="Duncan S.H."/>
            <person name="Flint H.J."/>
        </authorList>
    </citation>
    <scope>NUCLEOTIDE SEQUENCE</scope>
    <source>
        <strain evidence="7">NBRC 108219</strain>
    </source>
</reference>
<evidence type="ECO:0000259" key="6">
    <source>
        <dbReference type="Pfam" id="PF04234"/>
    </source>
</evidence>
<keyword evidence="4" id="KW-0186">Copper</keyword>
<reference evidence="7" key="2">
    <citation type="submission" date="2023-01" db="EMBL/GenBank/DDBJ databases">
        <title>Draft genome sequence of Algimonas ampicilliniresistens strain NBRC 108219.</title>
        <authorList>
            <person name="Sun Q."/>
            <person name="Mori K."/>
        </authorList>
    </citation>
    <scope>NUCLEOTIDE SEQUENCE</scope>
    <source>
        <strain evidence="7">NBRC 108219</strain>
    </source>
</reference>
<accession>A0ABQ5VBW7</accession>
<name>A0ABQ5VBW7_9PROT</name>
<feature type="domain" description="CopC" evidence="6">
    <location>
        <begin position="24"/>
        <end position="114"/>
    </location>
</feature>
<dbReference type="RefSeq" id="WP_284389787.1">
    <property type="nucleotide sequence ID" value="NZ_BSNK01000002.1"/>
</dbReference>
<evidence type="ECO:0000313" key="7">
    <source>
        <dbReference type="EMBL" id="GLQ23902.1"/>
    </source>
</evidence>
<dbReference type="EMBL" id="BSNK01000002">
    <property type="protein sequence ID" value="GLQ23902.1"/>
    <property type="molecule type" value="Genomic_DNA"/>
</dbReference>
<keyword evidence="2" id="KW-0479">Metal-binding</keyword>
<dbReference type="InterPro" id="IPR014755">
    <property type="entry name" value="Cu-Rt/internalin_Ig-like"/>
</dbReference>
<proteinExistence type="predicted"/>
<dbReference type="PANTHER" id="PTHR34820:SF4">
    <property type="entry name" value="INNER MEMBRANE PROTEIN YEBZ"/>
    <property type="match status" value="1"/>
</dbReference>
<evidence type="ECO:0000256" key="4">
    <source>
        <dbReference type="ARBA" id="ARBA00023008"/>
    </source>
</evidence>
<evidence type="ECO:0000256" key="2">
    <source>
        <dbReference type="ARBA" id="ARBA00022723"/>
    </source>
</evidence>
<dbReference type="InterPro" id="IPR014756">
    <property type="entry name" value="Ig_E-set"/>
</dbReference>
<evidence type="ECO:0000256" key="3">
    <source>
        <dbReference type="ARBA" id="ARBA00022729"/>
    </source>
</evidence>
<gene>
    <name evidence="7" type="ORF">GCM10007853_17760</name>
</gene>
<dbReference type="InterPro" id="IPR032694">
    <property type="entry name" value="CopC/D"/>
</dbReference>
<feature type="chain" id="PRO_5047165234" description="CopC domain-containing protein" evidence="5">
    <location>
        <begin position="22"/>
        <end position="117"/>
    </location>
</feature>
<dbReference type="PANTHER" id="PTHR34820">
    <property type="entry name" value="INNER MEMBRANE PROTEIN YEBZ"/>
    <property type="match status" value="1"/>
</dbReference>
<dbReference type="Proteomes" id="UP001161391">
    <property type="component" value="Unassembled WGS sequence"/>
</dbReference>
<keyword evidence="8" id="KW-1185">Reference proteome</keyword>
<protein>
    <recommendedName>
        <fullName evidence="6">CopC domain-containing protein</fullName>
    </recommendedName>
</protein>
<dbReference type="InterPro" id="IPR007348">
    <property type="entry name" value="CopC_dom"/>
</dbReference>
<evidence type="ECO:0000256" key="1">
    <source>
        <dbReference type="ARBA" id="ARBA00004196"/>
    </source>
</evidence>
<organism evidence="7 8">
    <name type="scientific">Algimonas ampicilliniresistens</name>
    <dbReference type="NCBI Taxonomy" id="1298735"/>
    <lineage>
        <taxon>Bacteria</taxon>
        <taxon>Pseudomonadati</taxon>
        <taxon>Pseudomonadota</taxon>
        <taxon>Alphaproteobacteria</taxon>
        <taxon>Maricaulales</taxon>
        <taxon>Robiginitomaculaceae</taxon>
        <taxon>Algimonas</taxon>
    </lineage>
</organism>
<dbReference type="SUPFAM" id="SSF81296">
    <property type="entry name" value="E set domains"/>
    <property type="match status" value="1"/>
</dbReference>
<comment type="caution">
    <text evidence="7">The sequence shown here is derived from an EMBL/GenBank/DDBJ whole genome shotgun (WGS) entry which is preliminary data.</text>
</comment>
<evidence type="ECO:0000256" key="5">
    <source>
        <dbReference type="SAM" id="SignalP"/>
    </source>
</evidence>
<feature type="signal peptide" evidence="5">
    <location>
        <begin position="1"/>
        <end position="21"/>
    </location>
</feature>
<dbReference type="Gene3D" id="2.60.40.1220">
    <property type="match status" value="1"/>
</dbReference>
<dbReference type="Pfam" id="PF04234">
    <property type="entry name" value="CopC"/>
    <property type="match status" value="1"/>
</dbReference>
<sequence length="117" mass="12419">MKRMMTLIVALTLMTGIPTHATAHTSLSASNIVAGSEVSQVPDTLELTFAKAVGLAAVELMGPDDETRTLQTAKTMDKVHRVALPALTAGRYIVKWRAVASDGHVMSGEIPFTVVSD</sequence>